<proteinExistence type="predicted"/>
<evidence type="ECO:0008006" key="7">
    <source>
        <dbReference type="Google" id="ProtNLM"/>
    </source>
</evidence>
<dbReference type="AlphaFoldDB" id="A0A2S7WYY3"/>
<protein>
    <recommendedName>
        <fullName evidence="7">TonB-dependent receptor</fullName>
    </recommendedName>
</protein>
<dbReference type="EMBL" id="MSCM01000001">
    <property type="protein sequence ID" value="PQJ82631.1"/>
    <property type="molecule type" value="Genomic_DNA"/>
</dbReference>
<dbReference type="InterPro" id="IPR036942">
    <property type="entry name" value="Beta-barrel_TonB_sf"/>
</dbReference>
<dbReference type="GO" id="GO:0009279">
    <property type="term" value="C:cell outer membrane"/>
    <property type="evidence" value="ECO:0007669"/>
    <property type="project" value="UniProtKB-SubCell"/>
</dbReference>
<comment type="subcellular location">
    <subcellularLocation>
        <location evidence="1">Cell outer membrane</location>
    </subcellularLocation>
</comment>
<dbReference type="OrthoDB" id="1264254at2"/>
<sequence length="593" mass="67708">MKKGFLIFLFLLGVLNLSAQKKPAEKAKNVKIDTVKTEVVEVETKYNPEIADASKIKKNPVLKLSDKSKKKKLAYTIFSAPVASTFIPKTGVVKGIDVGVKERLYNNYIAAGFGNYTSPYFEAYINSSTRFESEFGLYTKYTASFDNVENTLLDSNFSNFLATVFYKKEERYFDWKVSLNSERNQYNWYGLPNNSFTQNTINLIDEKQTFNYFNVLGEINFLDAYLDKSSLSISYFSDAFNSSEVLLNFDTQLDLPLNIIYNQLDNLTIKTGLELLKGKFENNYATRDALKYSIFTAKINPEYKAAFSGFSVKLGAKIFGSFDTENSVNNFLIYPDVHIQKPIIEEFLTVYGGVTGDLKTNTYKQFSEENPYIAPTLFMTQTSEKYKAFLGLNGNLNNDISFNISTSIKEEQDKALFLRNNSKSDGTNTTLNGNTLKGYEYGNSFNVVYDDVKTTSIFAELEYDYTKEITFASTMQFDNFSMTNQAKAWNLPTFQTSFITKYKTHNWYATSNIFYVNERNDLLYSSTFPSSTNGLQTLSSFVDVNLNGGYHFNDKFSAFLKLNNVLNQNYQRFANFDVQGFQALAGITYKFDY</sequence>
<evidence type="ECO:0000313" key="6">
    <source>
        <dbReference type="Proteomes" id="UP000239068"/>
    </source>
</evidence>
<dbReference type="RefSeq" id="WP_105021184.1">
    <property type="nucleotide sequence ID" value="NZ_MSCM01000001.1"/>
</dbReference>
<comment type="caution">
    <text evidence="5">The sequence shown here is derived from an EMBL/GenBank/DDBJ whole genome shotgun (WGS) entry which is preliminary data.</text>
</comment>
<feature type="chain" id="PRO_5015755029" description="TonB-dependent receptor" evidence="4">
    <location>
        <begin position="20"/>
        <end position="593"/>
    </location>
</feature>
<dbReference type="SUPFAM" id="SSF56935">
    <property type="entry name" value="Porins"/>
    <property type="match status" value="1"/>
</dbReference>
<evidence type="ECO:0000256" key="1">
    <source>
        <dbReference type="ARBA" id="ARBA00004442"/>
    </source>
</evidence>
<keyword evidence="4" id="KW-0732">Signal</keyword>
<keyword evidence="2" id="KW-0472">Membrane</keyword>
<dbReference type="Proteomes" id="UP000239068">
    <property type="component" value="Unassembled WGS sequence"/>
</dbReference>
<keyword evidence="3" id="KW-0998">Cell outer membrane</keyword>
<accession>A0A2S7WYY3</accession>
<gene>
    <name evidence="5" type="ORF">BTO16_08615</name>
</gene>
<feature type="signal peptide" evidence="4">
    <location>
        <begin position="1"/>
        <end position="19"/>
    </location>
</feature>
<evidence type="ECO:0000256" key="2">
    <source>
        <dbReference type="ARBA" id="ARBA00023136"/>
    </source>
</evidence>
<organism evidence="5 6">
    <name type="scientific">Polaribacter glomeratus</name>
    <dbReference type="NCBI Taxonomy" id="102"/>
    <lineage>
        <taxon>Bacteria</taxon>
        <taxon>Pseudomonadati</taxon>
        <taxon>Bacteroidota</taxon>
        <taxon>Flavobacteriia</taxon>
        <taxon>Flavobacteriales</taxon>
        <taxon>Flavobacteriaceae</taxon>
    </lineage>
</organism>
<evidence type="ECO:0000313" key="5">
    <source>
        <dbReference type="EMBL" id="PQJ82631.1"/>
    </source>
</evidence>
<evidence type="ECO:0000256" key="4">
    <source>
        <dbReference type="SAM" id="SignalP"/>
    </source>
</evidence>
<reference evidence="5 6" key="1">
    <citation type="submission" date="2016-12" db="EMBL/GenBank/DDBJ databases">
        <title>Trade-off between light-utilization and light-protection in marine flavobacteria.</title>
        <authorList>
            <person name="Kumagai Y."/>
            <person name="Yoshizawa S."/>
            <person name="Kogure K."/>
            <person name="Iwasaki W."/>
        </authorList>
    </citation>
    <scope>NUCLEOTIDE SEQUENCE [LARGE SCALE GENOMIC DNA]</scope>
    <source>
        <strain evidence="5 6">ATCC 43844</strain>
    </source>
</reference>
<evidence type="ECO:0000256" key="3">
    <source>
        <dbReference type="ARBA" id="ARBA00023237"/>
    </source>
</evidence>
<name>A0A2S7WYY3_9FLAO</name>
<keyword evidence="6" id="KW-1185">Reference proteome</keyword>
<dbReference type="Gene3D" id="2.40.170.20">
    <property type="entry name" value="TonB-dependent receptor, beta-barrel domain"/>
    <property type="match status" value="1"/>
</dbReference>